<evidence type="ECO:0000256" key="1">
    <source>
        <dbReference type="ARBA" id="ARBA00010688"/>
    </source>
</evidence>
<dbReference type="GO" id="GO:0016301">
    <property type="term" value="F:kinase activity"/>
    <property type="evidence" value="ECO:0007669"/>
    <property type="project" value="UniProtKB-KW"/>
</dbReference>
<name>A0A2S7WJJ4_9FLAO</name>
<reference evidence="7 8" key="1">
    <citation type="submission" date="2016-12" db="EMBL/GenBank/DDBJ databases">
        <title>Trade-off between light-utilization and light-protection in marine flavobacteria.</title>
        <authorList>
            <person name="Kumagai Y."/>
            <person name="Yoshizawa S."/>
            <person name="Kogure K."/>
            <person name="Iwasaki W."/>
        </authorList>
    </citation>
    <scope>NUCLEOTIDE SEQUENCE [LARGE SCALE GENOMIC DNA]</scope>
    <source>
        <strain evidence="7 8">NBRC 108759</strain>
    </source>
</reference>
<dbReference type="InterPro" id="IPR029056">
    <property type="entry name" value="Ribokinase-like"/>
</dbReference>
<keyword evidence="3" id="KW-0547">Nucleotide-binding</keyword>
<gene>
    <name evidence="7" type="ORF">BTO18_00545</name>
</gene>
<dbReference type="CDD" id="cd01166">
    <property type="entry name" value="KdgK"/>
    <property type="match status" value="1"/>
</dbReference>
<dbReference type="PANTHER" id="PTHR43085">
    <property type="entry name" value="HEXOKINASE FAMILY MEMBER"/>
    <property type="match status" value="1"/>
</dbReference>
<dbReference type="InterPro" id="IPR011611">
    <property type="entry name" value="PfkB_dom"/>
</dbReference>
<feature type="domain" description="Carbohydrate kinase PfkB" evidence="6">
    <location>
        <begin position="3"/>
        <end position="320"/>
    </location>
</feature>
<dbReference type="EMBL" id="MSCN01000001">
    <property type="protein sequence ID" value="PQJ77764.1"/>
    <property type="molecule type" value="Genomic_DNA"/>
</dbReference>
<protein>
    <recommendedName>
        <fullName evidence="6">Carbohydrate kinase PfkB domain-containing protein</fullName>
    </recommendedName>
</protein>
<dbReference type="Proteomes" id="UP000238882">
    <property type="component" value="Unassembled WGS sequence"/>
</dbReference>
<proteinExistence type="inferred from homology"/>
<keyword evidence="2" id="KW-0808">Transferase</keyword>
<dbReference type="PANTHER" id="PTHR43085:SF1">
    <property type="entry name" value="PSEUDOURIDINE KINASE-RELATED"/>
    <property type="match status" value="1"/>
</dbReference>
<accession>A0A2S7WJJ4</accession>
<dbReference type="GO" id="GO:0005524">
    <property type="term" value="F:ATP binding"/>
    <property type="evidence" value="ECO:0007669"/>
    <property type="project" value="UniProtKB-KW"/>
</dbReference>
<comment type="caution">
    <text evidence="7">The sequence shown here is derived from an EMBL/GenBank/DDBJ whole genome shotgun (WGS) entry which is preliminary data.</text>
</comment>
<dbReference type="SUPFAM" id="SSF53613">
    <property type="entry name" value="Ribokinase-like"/>
    <property type="match status" value="1"/>
</dbReference>
<evidence type="ECO:0000259" key="6">
    <source>
        <dbReference type="Pfam" id="PF00294"/>
    </source>
</evidence>
<dbReference type="RefSeq" id="WP_105014344.1">
    <property type="nucleotide sequence ID" value="NZ_MSCN01000001.1"/>
</dbReference>
<dbReference type="OrthoDB" id="9813569at2"/>
<evidence type="ECO:0000256" key="5">
    <source>
        <dbReference type="ARBA" id="ARBA00022840"/>
    </source>
</evidence>
<comment type="similarity">
    <text evidence="1">Belongs to the carbohydrate kinase PfkB family.</text>
</comment>
<keyword evidence="5" id="KW-0067">ATP-binding</keyword>
<evidence type="ECO:0000256" key="3">
    <source>
        <dbReference type="ARBA" id="ARBA00022741"/>
    </source>
</evidence>
<evidence type="ECO:0000256" key="4">
    <source>
        <dbReference type="ARBA" id="ARBA00022777"/>
    </source>
</evidence>
<dbReference type="Pfam" id="PF00294">
    <property type="entry name" value="PfkB"/>
    <property type="match status" value="1"/>
</dbReference>
<evidence type="ECO:0000313" key="8">
    <source>
        <dbReference type="Proteomes" id="UP000238882"/>
    </source>
</evidence>
<dbReference type="InterPro" id="IPR050306">
    <property type="entry name" value="PfkB_Carbo_kinase"/>
</dbReference>
<dbReference type="AlphaFoldDB" id="A0A2S7WJJ4"/>
<keyword evidence="8" id="KW-1185">Reference proteome</keyword>
<keyword evidence="4" id="KW-0418">Kinase</keyword>
<organism evidence="7 8">
    <name type="scientific">Polaribacter porphyrae</name>
    <dbReference type="NCBI Taxonomy" id="1137780"/>
    <lineage>
        <taxon>Bacteria</taxon>
        <taxon>Pseudomonadati</taxon>
        <taxon>Bacteroidota</taxon>
        <taxon>Flavobacteriia</taxon>
        <taxon>Flavobacteriales</taxon>
        <taxon>Flavobacteriaceae</taxon>
    </lineage>
</organism>
<sequence>MIKKVTTFGEIMLRLSPVEKGERLTQATYFRIETGGSESNVAIALSNLGLESRFITRLPDNVLTDKIIQSLIQFGVDTTFIKTGGDKVGIYWTENGIGPRNSFVIYDRDNTSFCQMSTNDFNWEEIFQDTSWFHFSGISPAISENVKNVLLDAIQKVDIPYSVDLNYRENLWKWVNKDAKLITEYMRSLCKRASLIAGNESDFQDVLGIHPDSENNYTDIATKCFEQFPNLKYISISNREALSASTNIWNGFLFVKDKDIKKIEGLKYNLESIMDRVGTGDSFVAGIIYGLLNDKKYSYQKIIDFATTLAALNHTTIGDASRFSADEVRKVIANRGTGRIIR</sequence>
<dbReference type="Gene3D" id="3.40.1190.20">
    <property type="match status" value="1"/>
</dbReference>
<evidence type="ECO:0000256" key="2">
    <source>
        <dbReference type="ARBA" id="ARBA00022679"/>
    </source>
</evidence>
<evidence type="ECO:0000313" key="7">
    <source>
        <dbReference type="EMBL" id="PQJ77764.1"/>
    </source>
</evidence>